<comment type="caution">
    <text evidence="1">The sequence shown here is derived from an EMBL/GenBank/DDBJ whole genome shotgun (WGS) entry which is preliminary data.</text>
</comment>
<evidence type="ECO:0000313" key="1">
    <source>
        <dbReference type="EMBL" id="MCP3732209.1"/>
    </source>
</evidence>
<dbReference type="EMBL" id="JAMLDX010000016">
    <property type="protein sequence ID" value="MCP3732209.1"/>
    <property type="molecule type" value="Genomic_DNA"/>
</dbReference>
<organism evidence="1 2">
    <name type="scientific">Sphingomonas tagetis</name>
    <dbReference type="NCBI Taxonomy" id="2949092"/>
    <lineage>
        <taxon>Bacteria</taxon>
        <taxon>Pseudomonadati</taxon>
        <taxon>Pseudomonadota</taxon>
        <taxon>Alphaproteobacteria</taxon>
        <taxon>Sphingomonadales</taxon>
        <taxon>Sphingomonadaceae</taxon>
        <taxon>Sphingomonas</taxon>
    </lineage>
</organism>
<accession>A0A9X2HMW6</accession>
<keyword evidence="2" id="KW-1185">Reference proteome</keyword>
<sequence>MNMLISKAIAERRLIRFGYKGAVRTVEPHTYGRQANGADALCGWQLSGGSGQEFRLFRCDEIEMLHLMDENFHDARPGYRRGDSRFVVTYAEL</sequence>
<evidence type="ECO:0000313" key="2">
    <source>
        <dbReference type="Proteomes" id="UP001139451"/>
    </source>
</evidence>
<dbReference type="Proteomes" id="UP001139451">
    <property type="component" value="Unassembled WGS sequence"/>
</dbReference>
<gene>
    <name evidence="1" type="ORF">M9978_17450</name>
</gene>
<dbReference type="AlphaFoldDB" id="A0A9X2HMW6"/>
<protein>
    <submittedName>
        <fullName evidence="1">WYL domain-containing protein</fullName>
    </submittedName>
</protein>
<reference evidence="1" key="1">
    <citation type="submission" date="2022-05" db="EMBL/GenBank/DDBJ databases">
        <title>Sphingomonas sp. strain MG17 Genome sequencing and assembly.</title>
        <authorList>
            <person name="Kim I."/>
        </authorList>
    </citation>
    <scope>NUCLEOTIDE SEQUENCE</scope>
    <source>
        <strain evidence="1">MG17</strain>
    </source>
</reference>
<dbReference type="RefSeq" id="WP_254295457.1">
    <property type="nucleotide sequence ID" value="NZ_JAMLDX010000016.1"/>
</dbReference>
<proteinExistence type="predicted"/>
<dbReference type="PROSITE" id="PS52050">
    <property type="entry name" value="WYL"/>
    <property type="match status" value="1"/>
</dbReference>
<name>A0A9X2HMW6_9SPHN</name>